<dbReference type="Proteomes" id="UP000221469">
    <property type="component" value="Segment"/>
</dbReference>
<organism evidence="1 2">
    <name type="scientific">Mycobacterium phage Bricole</name>
    <dbReference type="NCBI Taxonomy" id="1718601"/>
    <lineage>
        <taxon>Viruses</taxon>
        <taxon>Duplodnaviria</taxon>
        <taxon>Heunggongvirae</taxon>
        <taxon>Uroviricota</taxon>
        <taxon>Caudoviricetes</taxon>
        <taxon>Vilmaviridae</taxon>
        <taxon>Mclasvirinae</taxon>
        <taxon>Bongovirus</taxon>
        <taxon>Bongovirus bongo</taxon>
    </lineage>
</organism>
<dbReference type="PROSITE" id="PS51257">
    <property type="entry name" value="PROKAR_LIPOPROTEIN"/>
    <property type="match status" value="1"/>
</dbReference>
<evidence type="ECO:0000313" key="2">
    <source>
        <dbReference type="Proteomes" id="UP000221469"/>
    </source>
</evidence>
<gene>
    <name evidence="1" type="ORF">SEA_BRICOLE_5</name>
</gene>
<sequence length="77" mass="8049">MTKLKTMLAAIFLIPVGAMTVACGSTPAGGTANSSDFGVASNAHYVDLPDGRKVLCVYETRQSRRDGGPSCDWANAK</sequence>
<protein>
    <recommendedName>
        <fullName evidence="3">Lipoprotein</fullName>
    </recommendedName>
</protein>
<proteinExistence type="predicted"/>
<accession>A0A0M5M0S2</accession>
<evidence type="ECO:0008006" key="3">
    <source>
        <dbReference type="Google" id="ProtNLM"/>
    </source>
</evidence>
<reference evidence="1 2" key="1">
    <citation type="submission" date="2015-08" db="EMBL/GenBank/DDBJ databases">
        <authorList>
            <person name="Barekzi N."/>
            <person name="Doss J.H."/>
            <person name="Bluford J."/>
            <person name="Fizer S."/>
            <person name="Garofalo A.E."/>
            <person name="Gasalao M.B."/>
            <person name="Griffin J."/>
            <person name="Henderson C.M."/>
            <person name="Hyre A.N."/>
            <person name="Irons L.B."/>
            <person name="Jafree E."/>
            <person name="Kanda K."/>
            <person name="Matthews D."/>
            <person name="Mclaren B."/>
            <person name="Moriarty A."/>
            <person name="Northam N."/>
            <person name="Ryan M."/>
            <person name="Smith D.E."/>
            <person name="Vanselow D."/>
            <person name="Welch J."/>
            <person name="Gauthier D."/>
            <person name="Anders K.R."/>
            <person name="Bradley K.W."/>
            <person name="Asai D.J."/>
            <person name="Bowman C.A."/>
            <person name="Russell D.A."/>
            <person name="Pope W.H."/>
            <person name="Jacobs-Sera D."/>
            <person name="Hendrix R.W."/>
            <person name="Hatfull G.F."/>
        </authorList>
    </citation>
    <scope>NUCLEOTIDE SEQUENCE [LARGE SCALE GENOMIC DNA]</scope>
</reference>
<name>A0A0M5M0S2_9CAUD</name>
<evidence type="ECO:0000313" key="1">
    <source>
        <dbReference type="EMBL" id="ALF00533.1"/>
    </source>
</evidence>
<dbReference type="EMBL" id="KT591491">
    <property type="protein sequence ID" value="ALF00533.1"/>
    <property type="molecule type" value="Genomic_DNA"/>
</dbReference>